<dbReference type="InterPro" id="IPR036890">
    <property type="entry name" value="HATPase_C_sf"/>
</dbReference>
<evidence type="ECO:0000256" key="8">
    <source>
        <dbReference type="ARBA" id="ARBA00023136"/>
    </source>
</evidence>
<dbReference type="OrthoDB" id="9776552at2"/>
<dbReference type="EMBL" id="AP019400">
    <property type="protein sequence ID" value="BBI33765.1"/>
    <property type="molecule type" value="Genomic_DNA"/>
</dbReference>
<evidence type="ECO:0000256" key="5">
    <source>
        <dbReference type="ARBA" id="ARBA00022692"/>
    </source>
</evidence>
<dbReference type="SUPFAM" id="SSF55874">
    <property type="entry name" value="ATPase domain of HSP90 chaperone/DNA topoisomerase II/histidine kinase"/>
    <property type="match status" value="1"/>
</dbReference>
<dbReference type="Gene3D" id="1.10.8.500">
    <property type="entry name" value="HAMP domain in histidine kinase"/>
    <property type="match status" value="1"/>
</dbReference>
<keyword evidence="4" id="KW-0808">Transferase</keyword>
<protein>
    <submittedName>
        <fullName evidence="11">Histidine kinase</fullName>
    </submittedName>
</protein>
<evidence type="ECO:0000256" key="3">
    <source>
        <dbReference type="ARBA" id="ARBA00022553"/>
    </source>
</evidence>
<dbReference type="GO" id="GO:0000155">
    <property type="term" value="F:phosphorelay sensor kinase activity"/>
    <property type="evidence" value="ECO:0007669"/>
    <property type="project" value="InterPro"/>
</dbReference>
<dbReference type="Pfam" id="PF02743">
    <property type="entry name" value="dCache_1"/>
    <property type="match status" value="1"/>
</dbReference>
<dbReference type="PANTHER" id="PTHR34220">
    <property type="entry name" value="SENSOR HISTIDINE KINASE YPDA"/>
    <property type="match status" value="1"/>
</dbReference>
<dbReference type="Gene3D" id="3.30.565.10">
    <property type="entry name" value="Histidine kinase-like ATPase, C-terminal domain"/>
    <property type="match status" value="1"/>
</dbReference>
<dbReference type="InterPro" id="IPR003594">
    <property type="entry name" value="HATPase_dom"/>
</dbReference>
<sequence>MRVSRWKLKNFGLKKKALVIFLLFVILPTFGVGVLVQYRFNEILMDQFISNTKRNLDTVTSRLEEQMKMVEDIANYMILNPDMQAFLRPNSPLDFDQAEKHKRNIEDFLTFQLMNKNYIKSISINGFNGNNIEMGEPILGEELNWQTKAKNRKGRIIWSAGYPSYSSWSGNINLISLFRVLNSYNDITTPLGNLTIRLGESNITSLLESGIDKESGYLYVIGADGEKILQSNSSLKLNYKPDATMLQSLEAAGQKTMSHVINNEKMLTFYRSMENTNWKIIAMIPEKVVNEQFRSVKLIMGFILTAILLLCLVALLGFQYTIIRPILRLKIEANRVKLGDFSARVPIESNDEISELNRKFNEMVMTIQELIEHKFKLELRERESELKLLQNQMDPHFLYNTLDMIRWTARLEKAKQSSQLIEMFSKFFRLGLSNGTYQTTILQELEFVQAYLFLQQRRLGKDKLRYTLYTEATLSEEVILKAIIQPLVENFLKHGFDRKKPFNSITVRCYQVSDMIWIDVIDNGKGLSTAKIQSLLAMRQSSSTESGEARGGALSNIHERLSIFFGEEYGLEMLDTAGAGGWIRLRIPYSNFDRGDDRD</sequence>
<dbReference type="KEGG" id="cohn:KCTCHS21_31640"/>
<evidence type="ECO:0000259" key="10">
    <source>
        <dbReference type="PROSITE" id="PS50885"/>
    </source>
</evidence>
<dbReference type="SMART" id="SM00304">
    <property type="entry name" value="HAMP"/>
    <property type="match status" value="1"/>
</dbReference>
<reference evidence="11 12" key="1">
    <citation type="submission" date="2019-01" db="EMBL/GenBank/DDBJ databases">
        <title>Complete genome sequence of Cohnella hallensis HS21 isolated from Korean fir (Abies koreana) rhizospheric soil.</title>
        <authorList>
            <person name="Jiang L."/>
            <person name="Kang S.W."/>
            <person name="Kim S."/>
            <person name="Jung J."/>
            <person name="Kim C.Y."/>
            <person name="Kim D.H."/>
            <person name="Kim S.W."/>
            <person name="Lee J."/>
        </authorList>
    </citation>
    <scope>NUCLEOTIDE SEQUENCE [LARGE SCALE GENOMIC DNA]</scope>
    <source>
        <strain evidence="11 12">HS21</strain>
    </source>
</reference>
<dbReference type="PROSITE" id="PS50885">
    <property type="entry name" value="HAMP"/>
    <property type="match status" value="1"/>
</dbReference>
<evidence type="ECO:0000256" key="9">
    <source>
        <dbReference type="SAM" id="Phobius"/>
    </source>
</evidence>
<dbReference type="InterPro" id="IPR050640">
    <property type="entry name" value="Bact_2-comp_sensor_kinase"/>
</dbReference>
<keyword evidence="2" id="KW-1003">Cell membrane</keyword>
<dbReference type="InterPro" id="IPR033479">
    <property type="entry name" value="dCache_1"/>
</dbReference>
<keyword evidence="5 9" id="KW-0812">Transmembrane</keyword>
<evidence type="ECO:0000313" key="11">
    <source>
        <dbReference type="EMBL" id="BBI33765.1"/>
    </source>
</evidence>
<proteinExistence type="predicted"/>
<evidence type="ECO:0000256" key="7">
    <source>
        <dbReference type="ARBA" id="ARBA00022989"/>
    </source>
</evidence>
<dbReference type="AlphaFoldDB" id="A0A3T1D6R4"/>
<dbReference type="RefSeq" id="WP_130609998.1">
    <property type="nucleotide sequence ID" value="NZ_AP019400.1"/>
</dbReference>
<keyword evidence="6 11" id="KW-0418">Kinase</keyword>
<dbReference type="Pfam" id="PF00672">
    <property type="entry name" value="HAMP"/>
    <property type="match status" value="1"/>
</dbReference>
<dbReference type="PANTHER" id="PTHR34220:SF7">
    <property type="entry name" value="SENSOR HISTIDINE KINASE YPDA"/>
    <property type="match status" value="1"/>
</dbReference>
<gene>
    <name evidence="11" type="ORF">KCTCHS21_31640</name>
</gene>
<accession>A0A3T1D6R4</accession>
<evidence type="ECO:0000313" key="12">
    <source>
        <dbReference type="Proteomes" id="UP000289856"/>
    </source>
</evidence>
<name>A0A3T1D6R4_9BACL</name>
<keyword evidence="7 9" id="KW-1133">Transmembrane helix</keyword>
<keyword evidence="3" id="KW-0597">Phosphoprotein</keyword>
<dbReference type="InterPro" id="IPR003660">
    <property type="entry name" value="HAMP_dom"/>
</dbReference>
<dbReference type="GO" id="GO:0005886">
    <property type="term" value="C:plasma membrane"/>
    <property type="evidence" value="ECO:0007669"/>
    <property type="project" value="UniProtKB-SubCell"/>
</dbReference>
<keyword evidence="12" id="KW-1185">Reference proteome</keyword>
<dbReference type="CDD" id="cd06225">
    <property type="entry name" value="HAMP"/>
    <property type="match status" value="1"/>
</dbReference>
<dbReference type="Pfam" id="PF02518">
    <property type="entry name" value="HATPase_c"/>
    <property type="match status" value="1"/>
</dbReference>
<evidence type="ECO:0000256" key="4">
    <source>
        <dbReference type="ARBA" id="ARBA00022679"/>
    </source>
</evidence>
<feature type="transmembrane region" description="Helical" evidence="9">
    <location>
        <begin position="298"/>
        <end position="318"/>
    </location>
</feature>
<comment type="subcellular location">
    <subcellularLocation>
        <location evidence="1">Cell membrane</location>
        <topology evidence="1">Multi-pass membrane protein</topology>
    </subcellularLocation>
</comment>
<organism evidence="11 12">
    <name type="scientific">Cohnella abietis</name>
    <dbReference type="NCBI Taxonomy" id="2507935"/>
    <lineage>
        <taxon>Bacteria</taxon>
        <taxon>Bacillati</taxon>
        <taxon>Bacillota</taxon>
        <taxon>Bacilli</taxon>
        <taxon>Bacillales</taxon>
        <taxon>Paenibacillaceae</taxon>
        <taxon>Cohnella</taxon>
    </lineage>
</organism>
<dbReference type="Proteomes" id="UP000289856">
    <property type="component" value="Chromosome"/>
</dbReference>
<evidence type="ECO:0000256" key="1">
    <source>
        <dbReference type="ARBA" id="ARBA00004651"/>
    </source>
</evidence>
<dbReference type="Gene3D" id="3.30.450.20">
    <property type="entry name" value="PAS domain"/>
    <property type="match status" value="1"/>
</dbReference>
<keyword evidence="8 9" id="KW-0472">Membrane</keyword>
<evidence type="ECO:0000256" key="6">
    <source>
        <dbReference type="ARBA" id="ARBA00022777"/>
    </source>
</evidence>
<dbReference type="Pfam" id="PF06580">
    <property type="entry name" value="His_kinase"/>
    <property type="match status" value="1"/>
</dbReference>
<feature type="domain" description="HAMP" evidence="10">
    <location>
        <begin position="320"/>
        <end position="372"/>
    </location>
</feature>
<dbReference type="SUPFAM" id="SSF158472">
    <property type="entry name" value="HAMP domain-like"/>
    <property type="match status" value="1"/>
</dbReference>
<evidence type="ECO:0000256" key="2">
    <source>
        <dbReference type="ARBA" id="ARBA00022475"/>
    </source>
</evidence>
<dbReference type="InterPro" id="IPR010559">
    <property type="entry name" value="Sig_transdc_His_kin_internal"/>
</dbReference>